<protein>
    <submittedName>
        <fullName evidence="2">Uncharacterized protein</fullName>
    </submittedName>
</protein>
<feature type="signal peptide" evidence="1">
    <location>
        <begin position="1"/>
        <end position="29"/>
    </location>
</feature>
<organism evidence="2 3">
    <name type="scientific">Daphnia magna</name>
    <dbReference type="NCBI Taxonomy" id="35525"/>
    <lineage>
        <taxon>Eukaryota</taxon>
        <taxon>Metazoa</taxon>
        <taxon>Ecdysozoa</taxon>
        <taxon>Arthropoda</taxon>
        <taxon>Crustacea</taxon>
        <taxon>Branchiopoda</taxon>
        <taxon>Diplostraca</taxon>
        <taxon>Cladocera</taxon>
        <taxon>Anomopoda</taxon>
        <taxon>Daphniidae</taxon>
        <taxon>Daphnia</taxon>
    </lineage>
</organism>
<dbReference type="EMBL" id="JAOYFB010000036">
    <property type="protein sequence ID" value="KAK4019739.1"/>
    <property type="molecule type" value="Genomic_DNA"/>
</dbReference>
<proteinExistence type="predicted"/>
<dbReference type="Proteomes" id="UP001234178">
    <property type="component" value="Unassembled WGS sequence"/>
</dbReference>
<comment type="caution">
    <text evidence="2">The sequence shown here is derived from an EMBL/GenBank/DDBJ whole genome shotgun (WGS) entry which is preliminary data.</text>
</comment>
<gene>
    <name evidence="2" type="ORF">OUZ56_001747</name>
</gene>
<accession>A0ABR0A427</accession>
<evidence type="ECO:0000313" key="2">
    <source>
        <dbReference type="EMBL" id="KAK4019739.1"/>
    </source>
</evidence>
<evidence type="ECO:0000256" key="1">
    <source>
        <dbReference type="SAM" id="SignalP"/>
    </source>
</evidence>
<feature type="chain" id="PRO_5045324425" evidence="1">
    <location>
        <begin position="30"/>
        <end position="108"/>
    </location>
</feature>
<name>A0ABR0A427_9CRUS</name>
<keyword evidence="3" id="KW-1185">Reference proteome</keyword>
<sequence length="108" mass="12247">MKEFKLHAAMLSGSLVLIFFSDFAEDDEAAKIFEKKAHGTLRCLLMMSHEELSSQQQDYHRGRAEKKGGRLWLFNEVVPVTLSEMVFASVTFFLNAVFSSQSRSLLAI</sequence>
<evidence type="ECO:0000313" key="3">
    <source>
        <dbReference type="Proteomes" id="UP001234178"/>
    </source>
</evidence>
<keyword evidence="1" id="KW-0732">Signal</keyword>
<reference evidence="2 3" key="1">
    <citation type="journal article" date="2023" name="Nucleic Acids Res.">
        <title>The hologenome of Daphnia magna reveals possible DNA methylation and microbiome-mediated evolution of the host genome.</title>
        <authorList>
            <person name="Chaturvedi A."/>
            <person name="Li X."/>
            <person name="Dhandapani V."/>
            <person name="Marshall H."/>
            <person name="Kissane S."/>
            <person name="Cuenca-Cambronero M."/>
            <person name="Asole G."/>
            <person name="Calvet F."/>
            <person name="Ruiz-Romero M."/>
            <person name="Marangio P."/>
            <person name="Guigo R."/>
            <person name="Rago D."/>
            <person name="Mirbahai L."/>
            <person name="Eastwood N."/>
            <person name="Colbourne J.K."/>
            <person name="Zhou J."/>
            <person name="Mallon E."/>
            <person name="Orsini L."/>
        </authorList>
    </citation>
    <scope>NUCLEOTIDE SEQUENCE [LARGE SCALE GENOMIC DNA]</scope>
    <source>
        <strain evidence="2">LRV0_1</strain>
    </source>
</reference>